<proteinExistence type="predicted"/>
<sequence length="637" mass="74430">MNDEETPWQLKGFKSLLEVIESKPVIVQALEKLKRNDGSMTAGVDKKTIRDFLELPFDKLVEYVRKSLCNYTPDQVKRVWIDKPGKKEKRPLGIPTIGDRIIQECVRIVIEPILEAQFWDHSYGFRPYRDQHHAYARTVDVIYKTGYFWVVEGDISKFFDKVNHTILLKKLYAMGIRDKRVLMLIKQMLKAGVMSETSRNELGTPQGGIISPLLANVYLHSLDKWIAREWEEKKFQLEYSTTQDARMSLKRTTKVKPAYFIRYADDWVLVTNTKENAEKWKWRISQFLKNRLKLELSEEKTLITNVTQKSVKLLGFEIKFVKRYNTKKLRAKGQKNGLHGYVSQTKPDKDRLRLKIKLLREQIKKIREKKSKTEAIHQINIVNSTIIGLHNYYNVTTQVNPVFSQYSKQIWFTARRSTKRLKSILIDANKTDNLTKKHEDYRTEVVAIKDKGQTIGITSLAFVKTKIKDNNSMIKSLKNQNETPFSPLGRKHYYERSGKRPMADREDEILSLDLSFAITKGKMPPMYNTEFMCNRGRAFNIAKGKCQGCKRVVGRVLKFHTHHKEPNLPLDQVNKTNKLAIVCIRCHNLIHNNKDYSNPEIRSWLDQGGFKRITKLRDLLKKQPNPNRKRKTKAKTA</sequence>
<evidence type="ECO:0000259" key="2">
    <source>
        <dbReference type="PROSITE" id="PS50878"/>
    </source>
</evidence>
<dbReference type="InterPro" id="IPR000477">
    <property type="entry name" value="RT_dom"/>
</dbReference>
<evidence type="ECO:0000313" key="3">
    <source>
        <dbReference type="EMBL" id="QJX81031.1"/>
    </source>
</evidence>
<feature type="coiled-coil region" evidence="1">
    <location>
        <begin position="349"/>
        <end position="376"/>
    </location>
</feature>
<dbReference type="Proteomes" id="UP000501076">
    <property type="component" value="Plasmid pFDU301A"/>
</dbReference>
<name>A0A6M6E1Z0_PRIMG</name>
<gene>
    <name evidence="3" type="primary">ltrA</name>
    <name evidence="3" type="ORF">FDZ14_33195</name>
</gene>
<geneLocation type="plasmid" evidence="4">
    <name>pfdu301a</name>
</geneLocation>
<dbReference type="PANTHER" id="PTHR34047">
    <property type="entry name" value="NUCLEAR INTRON MATURASE 1, MITOCHONDRIAL-RELATED"/>
    <property type="match status" value="1"/>
</dbReference>
<dbReference type="InterPro" id="IPR051083">
    <property type="entry name" value="GrpII_Intron_Splice-Mob/Def"/>
</dbReference>
<dbReference type="EMBL" id="CP045273">
    <property type="protein sequence ID" value="QJX81031.1"/>
    <property type="molecule type" value="Genomic_DNA"/>
</dbReference>
<evidence type="ECO:0000256" key="1">
    <source>
        <dbReference type="SAM" id="Coils"/>
    </source>
</evidence>
<dbReference type="GO" id="GO:0003964">
    <property type="term" value="F:RNA-directed DNA polymerase activity"/>
    <property type="evidence" value="ECO:0007669"/>
    <property type="project" value="UniProtKB-KW"/>
</dbReference>
<dbReference type="SUPFAM" id="SSF56672">
    <property type="entry name" value="DNA/RNA polymerases"/>
    <property type="match status" value="1"/>
</dbReference>
<accession>A0A6M6E1Z0</accession>
<keyword evidence="3" id="KW-0695">RNA-directed DNA polymerase</keyword>
<keyword evidence="3" id="KW-0548">Nucleotidyltransferase</keyword>
<dbReference type="AlphaFoldDB" id="A0A6M6E1Z0"/>
<evidence type="ECO:0000313" key="4">
    <source>
        <dbReference type="Proteomes" id="UP000501076"/>
    </source>
</evidence>
<organism evidence="3 4">
    <name type="scientific">Priestia megaterium</name>
    <name type="common">Bacillus megaterium</name>
    <dbReference type="NCBI Taxonomy" id="1404"/>
    <lineage>
        <taxon>Bacteria</taxon>
        <taxon>Bacillati</taxon>
        <taxon>Bacillota</taxon>
        <taxon>Bacilli</taxon>
        <taxon>Bacillales</taxon>
        <taxon>Bacillaceae</taxon>
        <taxon>Priestia</taxon>
    </lineage>
</organism>
<keyword evidence="3" id="KW-0808">Transferase</keyword>
<dbReference type="InterPro" id="IPR030931">
    <property type="entry name" value="Group_II_RT_mat"/>
</dbReference>
<keyword evidence="3" id="KW-0614">Plasmid</keyword>
<dbReference type="EC" id="2.7.7.49" evidence="3"/>
<dbReference type="NCBIfam" id="TIGR04416">
    <property type="entry name" value="group_II_RT_mat"/>
    <property type="match status" value="1"/>
</dbReference>
<protein>
    <submittedName>
        <fullName evidence="3">Group II intron reverse transcriptase/maturase</fullName>
        <ecNumber evidence="3">2.7.7.49</ecNumber>
    </submittedName>
</protein>
<dbReference type="PROSITE" id="PS50878">
    <property type="entry name" value="RT_POL"/>
    <property type="match status" value="1"/>
</dbReference>
<keyword evidence="1" id="KW-0175">Coiled coil</keyword>
<dbReference type="Pfam" id="PF00078">
    <property type="entry name" value="RVT_1"/>
    <property type="match status" value="1"/>
</dbReference>
<dbReference type="CDD" id="cd01651">
    <property type="entry name" value="RT_G2_intron"/>
    <property type="match status" value="1"/>
</dbReference>
<feature type="domain" description="Reverse transcriptase" evidence="2">
    <location>
        <begin position="62"/>
        <end position="318"/>
    </location>
</feature>
<dbReference type="PANTHER" id="PTHR34047:SF8">
    <property type="entry name" value="PROTEIN YKFC"/>
    <property type="match status" value="1"/>
</dbReference>
<reference evidence="3 4" key="1">
    <citation type="submission" date="2019-10" db="EMBL/GenBank/DDBJ databases">
        <title>Complete genome sequences for adaption low water activity.</title>
        <authorList>
            <person name="Zhao L."/>
            <person name="Zhong J."/>
        </authorList>
    </citation>
    <scope>NUCLEOTIDE SEQUENCE [LARGE SCALE GENOMIC DNA]</scope>
    <source>
        <strain evidence="3 4">FDU301</strain>
        <plasmid evidence="4">pfdu301a</plasmid>
    </source>
</reference>
<dbReference type="InterPro" id="IPR043502">
    <property type="entry name" value="DNA/RNA_pol_sf"/>
</dbReference>